<proteinExistence type="predicted"/>
<reference evidence="2 3" key="1">
    <citation type="submission" date="2019-03" db="EMBL/GenBank/DDBJ databases">
        <title>Draft genome sequences of novel Actinobacteria.</title>
        <authorList>
            <person name="Sahin N."/>
            <person name="Ay H."/>
            <person name="Saygin H."/>
        </authorList>
    </citation>
    <scope>NUCLEOTIDE SEQUENCE [LARGE SCALE GENOMIC DNA]</scope>
    <source>
        <strain evidence="2 3">KC310</strain>
    </source>
</reference>
<dbReference type="EMBL" id="SMKO01000006">
    <property type="protein sequence ID" value="TDD11767.1"/>
    <property type="molecule type" value="Genomic_DNA"/>
</dbReference>
<protein>
    <submittedName>
        <fullName evidence="2">DUF1801 domain-containing protein</fullName>
    </submittedName>
</protein>
<dbReference type="InterPro" id="IPR014922">
    <property type="entry name" value="YdhG-like"/>
</dbReference>
<dbReference type="Gene3D" id="3.90.1150.200">
    <property type="match status" value="1"/>
</dbReference>
<feature type="domain" description="YdhG-like" evidence="1">
    <location>
        <begin position="17"/>
        <end position="111"/>
    </location>
</feature>
<organism evidence="2 3">
    <name type="scientific">Nonomuraea deserti</name>
    <dbReference type="NCBI Taxonomy" id="1848322"/>
    <lineage>
        <taxon>Bacteria</taxon>
        <taxon>Bacillati</taxon>
        <taxon>Actinomycetota</taxon>
        <taxon>Actinomycetes</taxon>
        <taxon>Streptosporangiales</taxon>
        <taxon>Streptosporangiaceae</taxon>
        <taxon>Nonomuraea</taxon>
    </lineage>
</organism>
<comment type="caution">
    <text evidence="2">The sequence shown here is derived from an EMBL/GenBank/DDBJ whole genome shotgun (WGS) entry which is preliminary data.</text>
</comment>
<dbReference type="SUPFAM" id="SSF159888">
    <property type="entry name" value="YdhG-like"/>
    <property type="match status" value="1"/>
</dbReference>
<evidence type="ECO:0000313" key="2">
    <source>
        <dbReference type="EMBL" id="TDD11767.1"/>
    </source>
</evidence>
<dbReference type="AlphaFoldDB" id="A0A4R4W4G7"/>
<name>A0A4R4W4G7_9ACTN</name>
<sequence length="113" mass="12985">MDNAVRDYIDAIDPAYRPLFDRLHRLILEVCPDAAVVLSYRMPTYQVGRRRLHVGVWRHGVSLYGWGQDRVTDFVARHPQLQTSKGTIRMRPADAAVITDDELRDLIRAALDV</sequence>
<gene>
    <name evidence="2" type="ORF">E1292_04450</name>
</gene>
<dbReference type="Pfam" id="PF08818">
    <property type="entry name" value="DUF1801"/>
    <property type="match status" value="1"/>
</dbReference>
<evidence type="ECO:0000313" key="3">
    <source>
        <dbReference type="Proteomes" id="UP000295258"/>
    </source>
</evidence>
<dbReference type="Proteomes" id="UP000295258">
    <property type="component" value="Unassembled WGS sequence"/>
</dbReference>
<evidence type="ECO:0000259" key="1">
    <source>
        <dbReference type="Pfam" id="PF08818"/>
    </source>
</evidence>
<accession>A0A4R4W4G7</accession>
<keyword evidence="3" id="KW-1185">Reference proteome</keyword>
<dbReference type="RefSeq" id="WP_132592241.1">
    <property type="nucleotide sequence ID" value="NZ_SMKO01000006.1"/>
</dbReference>